<feature type="domain" description="Resolvase/invertase-type recombinase catalytic" evidence="2">
    <location>
        <begin position="2"/>
        <end position="147"/>
    </location>
</feature>
<sequence length="218" mass="24591">MIGIIYARVSTSKETQKSSLTRQVEELKAAASAWNIDIVEVIEESESGYESDRNGILQVLETVKSRQVDVILVQDETRLGRGNARIALIHEFKKLGCHIYSLQDSGELQLSETDSMVLDIVAIVEEYQRKLQNAKIRRGMKKAVAKGYNPAKNLKRTGSNDGGRKRNEVPLEEIVRLRQNGMTFHEIAAMLRGLGFQASKATVHRRYQEYQDDLEGQA</sequence>
<dbReference type="PROSITE" id="PS51736">
    <property type="entry name" value="RECOMBINASES_3"/>
    <property type="match status" value="1"/>
</dbReference>
<reference evidence="4" key="1">
    <citation type="submission" date="2019-07" db="EMBL/GenBank/DDBJ databases">
        <title>Bacillus alkalisoli sp. nov. isolated from saline soil.</title>
        <authorList>
            <person name="Sun J.-Q."/>
            <person name="Xu L."/>
        </authorList>
    </citation>
    <scope>NUCLEOTIDE SEQUENCE [LARGE SCALE GENOMIC DNA]</scope>
    <source>
        <strain evidence="4">M4U3P1</strain>
    </source>
</reference>
<dbReference type="SUPFAM" id="SSF53041">
    <property type="entry name" value="Resolvase-like"/>
    <property type="match status" value="1"/>
</dbReference>
<dbReference type="InterPro" id="IPR006119">
    <property type="entry name" value="Resolv_N"/>
</dbReference>
<evidence type="ECO:0000313" key="3">
    <source>
        <dbReference type="EMBL" id="QKS71348.1"/>
    </source>
</evidence>
<dbReference type="GO" id="GO:0000150">
    <property type="term" value="F:DNA strand exchange activity"/>
    <property type="evidence" value="ECO:0007669"/>
    <property type="project" value="InterPro"/>
</dbReference>
<dbReference type="PANTHER" id="PTHR30461:SF26">
    <property type="entry name" value="RESOLVASE HOMOLOG YNEB"/>
    <property type="match status" value="1"/>
</dbReference>
<dbReference type="KEGG" id="psua:FLK61_32110"/>
<keyword evidence="4" id="KW-1185">Reference proteome</keyword>
<dbReference type="SMART" id="SM00857">
    <property type="entry name" value="Resolvase"/>
    <property type="match status" value="1"/>
</dbReference>
<name>A0A859FET6_9BACI</name>
<dbReference type="RefSeq" id="WP_176009383.1">
    <property type="nucleotide sequence ID" value="NZ_CP041372.2"/>
</dbReference>
<dbReference type="EMBL" id="CP041372">
    <property type="protein sequence ID" value="QKS71348.1"/>
    <property type="molecule type" value="Genomic_DNA"/>
</dbReference>
<dbReference type="InterPro" id="IPR036162">
    <property type="entry name" value="Resolvase-like_N_sf"/>
</dbReference>
<gene>
    <name evidence="3" type="ORF">FLK61_32110</name>
</gene>
<dbReference type="Pfam" id="PF00239">
    <property type="entry name" value="Resolvase"/>
    <property type="match status" value="1"/>
</dbReference>
<evidence type="ECO:0000259" key="2">
    <source>
        <dbReference type="PROSITE" id="PS51736"/>
    </source>
</evidence>
<evidence type="ECO:0000256" key="1">
    <source>
        <dbReference type="ARBA" id="ARBA00009913"/>
    </source>
</evidence>
<dbReference type="GO" id="GO:0003677">
    <property type="term" value="F:DNA binding"/>
    <property type="evidence" value="ECO:0007669"/>
    <property type="project" value="InterPro"/>
</dbReference>
<dbReference type="AlphaFoldDB" id="A0A859FET6"/>
<protein>
    <submittedName>
        <fullName evidence="3">Recombinase family protein</fullName>
    </submittedName>
</protein>
<proteinExistence type="inferred from homology"/>
<dbReference type="Proteomes" id="UP000318138">
    <property type="component" value="Chromosome"/>
</dbReference>
<evidence type="ECO:0000313" key="4">
    <source>
        <dbReference type="Proteomes" id="UP000318138"/>
    </source>
</evidence>
<dbReference type="InterPro" id="IPR050639">
    <property type="entry name" value="SSR_resolvase"/>
</dbReference>
<dbReference type="PANTHER" id="PTHR30461">
    <property type="entry name" value="DNA-INVERTASE FROM LAMBDOID PROPHAGE"/>
    <property type="match status" value="1"/>
</dbReference>
<dbReference type="CDD" id="cd00338">
    <property type="entry name" value="Ser_Recombinase"/>
    <property type="match status" value="1"/>
</dbReference>
<comment type="similarity">
    <text evidence="1">Belongs to the site-specific recombinase resolvase family.</text>
</comment>
<accession>A0A859FET6</accession>
<organism evidence="3 4">
    <name type="scientific">Paenalkalicoccus suaedae</name>
    <dbReference type="NCBI Taxonomy" id="2592382"/>
    <lineage>
        <taxon>Bacteria</taxon>
        <taxon>Bacillati</taxon>
        <taxon>Bacillota</taxon>
        <taxon>Bacilli</taxon>
        <taxon>Bacillales</taxon>
        <taxon>Bacillaceae</taxon>
        <taxon>Paenalkalicoccus</taxon>
    </lineage>
</organism>
<dbReference type="Gene3D" id="3.40.50.1390">
    <property type="entry name" value="Resolvase, N-terminal catalytic domain"/>
    <property type="match status" value="1"/>
</dbReference>